<evidence type="ECO:0000313" key="2">
    <source>
        <dbReference type="Proteomes" id="UP000886501"/>
    </source>
</evidence>
<sequence length="58" mass="6463">MNDVIRQPGGDEYFFLVLPYDVPGCRGYLSLVCTSESQHKRASEDGDLCVPPFSILAR</sequence>
<name>A0ACB6YZI3_THEGA</name>
<accession>A0ACB6YZI3</accession>
<organism evidence="1 2">
    <name type="scientific">Thelephora ganbajun</name>
    <name type="common">Ganba fungus</name>
    <dbReference type="NCBI Taxonomy" id="370292"/>
    <lineage>
        <taxon>Eukaryota</taxon>
        <taxon>Fungi</taxon>
        <taxon>Dikarya</taxon>
        <taxon>Basidiomycota</taxon>
        <taxon>Agaricomycotina</taxon>
        <taxon>Agaricomycetes</taxon>
        <taxon>Thelephorales</taxon>
        <taxon>Thelephoraceae</taxon>
        <taxon>Thelephora</taxon>
    </lineage>
</organism>
<gene>
    <name evidence="1" type="ORF">BDM02DRAFT_2050999</name>
</gene>
<dbReference type="EMBL" id="MU118424">
    <property type="protein sequence ID" value="KAF9642555.1"/>
    <property type="molecule type" value="Genomic_DNA"/>
</dbReference>
<protein>
    <submittedName>
        <fullName evidence="1">Uncharacterized protein</fullName>
    </submittedName>
</protein>
<dbReference type="Proteomes" id="UP000886501">
    <property type="component" value="Unassembled WGS sequence"/>
</dbReference>
<keyword evidence="2" id="KW-1185">Reference proteome</keyword>
<evidence type="ECO:0000313" key="1">
    <source>
        <dbReference type="EMBL" id="KAF9642555.1"/>
    </source>
</evidence>
<proteinExistence type="predicted"/>
<comment type="caution">
    <text evidence="1">The sequence shown here is derived from an EMBL/GenBank/DDBJ whole genome shotgun (WGS) entry which is preliminary data.</text>
</comment>
<reference evidence="1" key="2">
    <citation type="journal article" date="2020" name="Nat. Commun.">
        <title>Large-scale genome sequencing of mycorrhizal fungi provides insights into the early evolution of symbiotic traits.</title>
        <authorList>
            <person name="Miyauchi S."/>
            <person name="Kiss E."/>
            <person name="Kuo A."/>
            <person name="Drula E."/>
            <person name="Kohler A."/>
            <person name="Sanchez-Garcia M."/>
            <person name="Morin E."/>
            <person name="Andreopoulos B."/>
            <person name="Barry K.W."/>
            <person name="Bonito G."/>
            <person name="Buee M."/>
            <person name="Carver A."/>
            <person name="Chen C."/>
            <person name="Cichocki N."/>
            <person name="Clum A."/>
            <person name="Culley D."/>
            <person name="Crous P.W."/>
            <person name="Fauchery L."/>
            <person name="Girlanda M."/>
            <person name="Hayes R.D."/>
            <person name="Keri Z."/>
            <person name="LaButti K."/>
            <person name="Lipzen A."/>
            <person name="Lombard V."/>
            <person name="Magnuson J."/>
            <person name="Maillard F."/>
            <person name="Murat C."/>
            <person name="Nolan M."/>
            <person name="Ohm R.A."/>
            <person name="Pangilinan J."/>
            <person name="Pereira M.F."/>
            <person name="Perotto S."/>
            <person name="Peter M."/>
            <person name="Pfister S."/>
            <person name="Riley R."/>
            <person name="Sitrit Y."/>
            <person name="Stielow J.B."/>
            <person name="Szollosi G."/>
            <person name="Zifcakova L."/>
            <person name="Stursova M."/>
            <person name="Spatafora J.W."/>
            <person name="Tedersoo L."/>
            <person name="Vaario L.M."/>
            <person name="Yamada A."/>
            <person name="Yan M."/>
            <person name="Wang P."/>
            <person name="Xu J."/>
            <person name="Bruns T."/>
            <person name="Baldrian P."/>
            <person name="Vilgalys R."/>
            <person name="Dunand C."/>
            <person name="Henrissat B."/>
            <person name="Grigoriev I.V."/>
            <person name="Hibbett D."/>
            <person name="Nagy L.G."/>
            <person name="Martin F.M."/>
        </authorList>
    </citation>
    <scope>NUCLEOTIDE SEQUENCE</scope>
    <source>
        <strain evidence="1">P2</strain>
    </source>
</reference>
<reference evidence="1" key="1">
    <citation type="submission" date="2019-10" db="EMBL/GenBank/DDBJ databases">
        <authorList>
            <consortium name="DOE Joint Genome Institute"/>
            <person name="Kuo A."/>
            <person name="Miyauchi S."/>
            <person name="Kiss E."/>
            <person name="Drula E."/>
            <person name="Kohler A."/>
            <person name="Sanchez-Garcia M."/>
            <person name="Andreopoulos B."/>
            <person name="Barry K.W."/>
            <person name="Bonito G."/>
            <person name="Buee M."/>
            <person name="Carver A."/>
            <person name="Chen C."/>
            <person name="Cichocki N."/>
            <person name="Clum A."/>
            <person name="Culley D."/>
            <person name="Crous P.W."/>
            <person name="Fauchery L."/>
            <person name="Girlanda M."/>
            <person name="Hayes R."/>
            <person name="Keri Z."/>
            <person name="Labutti K."/>
            <person name="Lipzen A."/>
            <person name="Lombard V."/>
            <person name="Magnuson J."/>
            <person name="Maillard F."/>
            <person name="Morin E."/>
            <person name="Murat C."/>
            <person name="Nolan M."/>
            <person name="Ohm R."/>
            <person name="Pangilinan J."/>
            <person name="Pereira M."/>
            <person name="Perotto S."/>
            <person name="Peter M."/>
            <person name="Riley R."/>
            <person name="Sitrit Y."/>
            <person name="Stielow B."/>
            <person name="Szollosi G."/>
            <person name="Zifcakova L."/>
            <person name="Stursova M."/>
            <person name="Spatafora J.W."/>
            <person name="Tedersoo L."/>
            <person name="Vaario L.-M."/>
            <person name="Yamada A."/>
            <person name="Yan M."/>
            <person name="Wang P."/>
            <person name="Xu J."/>
            <person name="Bruns T."/>
            <person name="Baldrian P."/>
            <person name="Vilgalys R."/>
            <person name="Henrissat B."/>
            <person name="Grigoriev I.V."/>
            <person name="Hibbett D."/>
            <person name="Nagy L.G."/>
            <person name="Martin F.M."/>
        </authorList>
    </citation>
    <scope>NUCLEOTIDE SEQUENCE</scope>
    <source>
        <strain evidence="1">P2</strain>
    </source>
</reference>